<dbReference type="PANTHER" id="PTHR23420:SF0">
    <property type="entry name" value="ADENOSYLHOMOCYSTEINASE"/>
    <property type="match status" value="1"/>
</dbReference>
<comment type="function">
    <text evidence="6">May play a key role in the regulation of the intracellular concentration of adenosylhomocysteine.</text>
</comment>
<dbReference type="GO" id="GO:0033353">
    <property type="term" value="P:S-adenosylmethionine cycle"/>
    <property type="evidence" value="ECO:0007669"/>
    <property type="project" value="TreeGrafter"/>
</dbReference>
<feature type="binding site" evidence="6 7">
    <location>
        <position position="162"/>
    </location>
    <ligand>
        <name>substrate</name>
    </ligand>
</feature>
<dbReference type="UniPathway" id="UPA00314">
    <property type="reaction ID" value="UER00076"/>
</dbReference>
<dbReference type="InterPro" id="IPR036291">
    <property type="entry name" value="NAD(P)-bd_dom_sf"/>
</dbReference>
<feature type="binding site" evidence="6 7">
    <location>
        <position position="137"/>
    </location>
    <ligand>
        <name>substrate</name>
    </ligand>
</feature>
<evidence type="ECO:0000313" key="13">
    <source>
        <dbReference type="Proteomes" id="UP000280368"/>
    </source>
</evidence>
<dbReference type="RefSeq" id="WP_121923911.1">
    <property type="nucleotide sequence ID" value="NZ_CBCSGA010000002.1"/>
</dbReference>
<evidence type="ECO:0000313" key="12">
    <source>
        <dbReference type="EMBL" id="RMA77768.1"/>
    </source>
</evidence>
<dbReference type="EMBL" id="REFH01000007">
    <property type="protein sequence ID" value="RMA77768.1"/>
    <property type="molecule type" value="Genomic_DNA"/>
</dbReference>
<evidence type="ECO:0000256" key="8">
    <source>
        <dbReference type="PIRSR" id="PIRSR001109-2"/>
    </source>
</evidence>
<evidence type="ECO:0000256" key="3">
    <source>
        <dbReference type="ARBA" id="ARBA00022563"/>
    </source>
</evidence>
<keyword evidence="3 6" id="KW-0554">One-carbon metabolism</keyword>
<dbReference type="InterPro" id="IPR000043">
    <property type="entry name" value="Adenosylhomocysteinase-like"/>
</dbReference>
<dbReference type="InterPro" id="IPR042172">
    <property type="entry name" value="Adenosylhomocyst_ase-like_sf"/>
</dbReference>
<dbReference type="GO" id="GO:0004013">
    <property type="term" value="F:adenosylhomocysteinase activity"/>
    <property type="evidence" value="ECO:0007669"/>
    <property type="project" value="UniProtKB-UniRule"/>
</dbReference>
<dbReference type="NCBIfam" id="NF004005">
    <property type="entry name" value="PRK05476.2-3"/>
    <property type="match status" value="1"/>
</dbReference>
<dbReference type="GO" id="GO:0006730">
    <property type="term" value="P:one-carbon metabolic process"/>
    <property type="evidence" value="ECO:0007669"/>
    <property type="project" value="UniProtKB-UniRule"/>
</dbReference>
<keyword evidence="13" id="KW-1185">Reference proteome</keyword>
<feature type="binding site" evidence="6">
    <location>
        <begin position="226"/>
        <end position="231"/>
    </location>
    <ligand>
        <name>NAD(+)</name>
        <dbReference type="ChEBI" id="CHEBI:57540"/>
    </ligand>
</feature>
<protein>
    <recommendedName>
        <fullName evidence="6">Adenosylhomocysteinase</fullName>
        <ecNumber evidence="6">3.13.2.1</ecNumber>
    </recommendedName>
    <alternativeName>
        <fullName evidence="6">S-adenosyl-L-homocysteine hydrolase</fullName>
        <shortName evidence="6">AdoHcyase</shortName>
    </alternativeName>
</protein>
<feature type="domain" description="S-adenosyl-L-homocysteine hydrolase NAD binding" evidence="11">
    <location>
        <begin position="197"/>
        <end position="358"/>
    </location>
</feature>
<evidence type="ECO:0000256" key="2">
    <source>
        <dbReference type="ARBA" id="ARBA00022490"/>
    </source>
</evidence>
<feature type="binding site" evidence="6">
    <location>
        <position position="197"/>
    </location>
    <ligand>
        <name>NAD(+)</name>
        <dbReference type="ChEBI" id="CHEBI:57540"/>
    </ligand>
</feature>
<gene>
    <name evidence="6" type="primary">ahcY</name>
    <name evidence="12" type="ORF">BC961_0114</name>
</gene>
<evidence type="ECO:0000256" key="10">
    <source>
        <dbReference type="RuleBase" id="RU004166"/>
    </source>
</evidence>
<feature type="binding site" evidence="6 8">
    <location>
        <begin position="163"/>
        <end position="165"/>
    </location>
    <ligand>
        <name>NAD(+)</name>
        <dbReference type="ChEBI" id="CHEBI:57540"/>
    </ligand>
</feature>
<dbReference type="EC" id="3.13.2.1" evidence="6"/>
<dbReference type="SMART" id="SM00996">
    <property type="entry name" value="AdoHcyase"/>
    <property type="match status" value="1"/>
</dbReference>
<keyword evidence="5 6" id="KW-0520">NAD</keyword>
<evidence type="ECO:0000259" key="11">
    <source>
        <dbReference type="SMART" id="SM00997"/>
    </source>
</evidence>
<evidence type="ECO:0000256" key="7">
    <source>
        <dbReference type="PIRSR" id="PIRSR001109-1"/>
    </source>
</evidence>
<evidence type="ECO:0000256" key="6">
    <source>
        <dbReference type="HAMAP-Rule" id="MF_00563"/>
    </source>
</evidence>
<dbReference type="InterPro" id="IPR020082">
    <property type="entry name" value="S-Ado-L-homoCys_hydrolase_CS"/>
</dbReference>
<dbReference type="PROSITE" id="PS00739">
    <property type="entry name" value="ADOHCYASE_2"/>
    <property type="match status" value="1"/>
</dbReference>
<comment type="cofactor">
    <cofactor evidence="6 8 9">
        <name>NAD(+)</name>
        <dbReference type="ChEBI" id="CHEBI:57540"/>
    </cofactor>
    <text evidence="6 8 9">Binds 1 NAD(+) per subunit.</text>
</comment>
<dbReference type="SMART" id="SM00997">
    <property type="entry name" value="AdoHcyase_NAD"/>
    <property type="match status" value="1"/>
</dbReference>
<feature type="binding site" evidence="6 7">
    <location>
        <position position="61"/>
    </location>
    <ligand>
        <name>substrate</name>
    </ligand>
</feature>
<dbReference type="Pfam" id="PF05221">
    <property type="entry name" value="AdoHcyase"/>
    <property type="match status" value="2"/>
</dbReference>
<dbReference type="PANTHER" id="PTHR23420">
    <property type="entry name" value="ADENOSYLHOMOCYSTEINASE"/>
    <property type="match status" value="1"/>
</dbReference>
<reference evidence="12 13" key="1">
    <citation type="submission" date="2018-10" db="EMBL/GenBank/DDBJ databases">
        <title>Genomic Encyclopedia of Archaeal and Bacterial Type Strains, Phase II (KMG-II): from individual species to whole genera.</title>
        <authorList>
            <person name="Goeker M."/>
        </authorList>
    </citation>
    <scope>NUCLEOTIDE SEQUENCE [LARGE SCALE GENOMIC DNA]</scope>
    <source>
        <strain evidence="12 13">DSM 19727</strain>
    </source>
</reference>
<feature type="binding site" evidence="6 8">
    <location>
        <begin position="305"/>
        <end position="307"/>
    </location>
    <ligand>
        <name>NAD(+)</name>
        <dbReference type="ChEBI" id="CHEBI:57540"/>
    </ligand>
</feature>
<dbReference type="GO" id="GO:0071269">
    <property type="term" value="P:L-homocysteine biosynthetic process"/>
    <property type="evidence" value="ECO:0007669"/>
    <property type="project" value="UniProtKB-UniRule"/>
</dbReference>
<dbReference type="CDD" id="cd00401">
    <property type="entry name" value="SAHH"/>
    <property type="match status" value="1"/>
</dbReference>
<feature type="binding site" evidence="6 8">
    <location>
        <position position="249"/>
    </location>
    <ligand>
        <name>NAD(+)</name>
        <dbReference type="ChEBI" id="CHEBI:57540"/>
    </ligand>
</feature>
<evidence type="ECO:0000256" key="9">
    <source>
        <dbReference type="RuleBase" id="RU000548"/>
    </source>
</evidence>
<keyword evidence="4 6" id="KW-0378">Hydrolase</keyword>
<feature type="binding site" evidence="6">
    <location>
        <position position="284"/>
    </location>
    <ligand>
        <name>NAD(+)</name>
        <dbReference type="ChEBI" id="CHEBI:57540"/>
    </ligand>
</feature>
<dbReference type="Pfam" id="PF00670">
    <property type="entry name" value="AdoHcyase_NAD"/>
    <property type="match status" value="1"/>
</dbReference>
<comment type="caution">
    <text evidence="12">The sequence shown here is derived from an EMBL/GenBank/DDBJ whole genome shotgun (WGS) entry which is preliminary data.</text>
</comment>
<dbReference type="HAMAP" id="MF_00563">
    <property type="entry name" value="AdoHcyase"/>
    <property type="match status" value="1"/>
</dbReference>
<feature type="binding site" evidence="6 7">
    <location>
        <position position="192"/>
    </location>
    <ligand>
        <name>substrate</name>
    </ligand>
</feature>
<dbReference type="InterPro" id="IPR015878">
    <property type="entry name" value="Ado_hCys_hydrolase_NAD-bd"/>
</dbReference>
<dbReference type="FunFam" id="3.40.50.720:FF:000004">
    <property type="entry name" value="Adenosylhomocysteinase"/>
    <property type="match status" value="1"/>
</dbReference>
<comment type="catalytic activity">
    <reaction evidence="6 9">
        <text>S-adenosyl-L-homocysteine + H2O = L-homocysteine + adenosine</text>
        <dbReference type="Rhea" id="RHEA:21708"/>
        <dbReference type="ChEBI" id="CHEBI:15377"/>
        <dbReference type="ChEBI" id="CHEBI:16335"/>
        <dbReference type="ChEBI" id="CHEBI:57856"/>
        <dbReference type="ChEBI" id="CHEBI:58199"/>
        <dbReference type="EC" id="3.13.2.1"/>
    </reaction>
</comment>
<dbReference type="Proteomes" id="UP000280368">
    <property type="component" value="Unassembled WGS sequence"/>
</dbReference>
<evidence type="ECO:0000256" key="1">
    <source>
        <dbReference type="ARBA" id="ARBA00007122"/>
    </source>
</evidence>
<dbReference type="Gene3D" id="3.40.50.720">
    <property type="entry name" value="NAD(P)-binding Rossmann-like Domain"/>
    <property type="match status" value="1"/>
</dbReference>
<proteinExistence type="inferred from homology"/>
<sequence length="438" mass="47857">MSTTTMPFVAFKVKDISLAAWGRKEIELAEAEMPGLMALRAEYKDEQPLAGSRIAGCLHMTIQTAVLIETLIALGAEVTWSSCNIFSTQDQAAAAIAAAGIQVYAWKGLNEEDFDWCIEQTLFFGEDRKPLNMILDDGGDLTNMVIDRYPELVAGIKGLSEETTTGVHRLYERVKAGTLPMPAINVNDSVTKSKFDNKYGCKESAVDAVRRATDIMLAGKRVVVCGYGDVGKGTAASFRGAGSIVTVTEIDPICALQAAMDGFEVKQLNTVVGNADIVITTTGNKDIVLGSHFEQMKDKTIVCNIGHFDNEIDMAWLNTNHGASKVEIKPQVDKYTIAGKDILILAEGRLVNLGCATGHPSFVMSNSFTNQTLAQIELWKNSAAYNNDVYMLPKHLDEKVAFLHLAKLGVELETLRDDQAAYIGVEVSGPYKPEYYRY</sequence>
<feature type="binding site" evidence="8">
    <location>
        <position position="359"/>
    </location>
    <ligand>
        <name>NAD(+)</name>
        <dbReference type="ChEBI" id="CHEBI:57540"/>
    </ligand>
</feature>
<feature type="binding site" evidence="8">
    <location>
        <begin position="228"/>
        <end position="233"/>
    </location>
    <ligand>
        <name>NAD(+)</name>
        <dbReference type="ChEBI" id="CHEBI:57540"/>
    </ligand>
</feature>
<dbReference type="PIRSF" id="PIRSF001109">
    <property type="entry name" value="Ad_hcy_hydrolase"/>
    <property type="match status" value="1"/>
</dbReference>
<comment type="similarity">
    <text evidence="1 6 10">Belongs to the adenosylhomocysteinase family.</text>
</comment>
<dbReference type="SUPFAM" id="SSF52283">
    <property type="entry name" value="Formate/glycerate dehydrogenase catalytic domain-like"/>
    <property type="match status" value="1"/>
</dbReference>
<feature type="binding site" evidence="6 7">
    <location>
        <position position="196"/>
    </location>
    <ligand>
        <name>substrate</name>
    </ligand>
</feature>
<dbReference type="AlphaFoldDB" id="A0A3M0A4Q0"/>
<evidence type="ECO:0000256" key="5">
    <source>
        <dbReference type="ARBA" id="ARBA00023027"/>
    </source>
</evidence>
<evidence type="ECO:0000256" key="4">
    <source>
        <dbReference type="ARBA" id="ARBA00022801"/>
    </source>
</evidence>
<dbReference type="OrthoDB" id="9802717at2"/>
<dbReference type="PROSITE" id="PS00738">
    <property type="entry name" value="ADOHCYASE_1"/>
    <property type="match status" value="1"/>
</dbReference>
<dbReference type="Gene3D" id="3.40.50.1480">
    <property type="entry name" value="Adenosylhomocysteinase-like"/>
    <property type="match status" value="1"/>
</dbReference>
<name>A0A3M0A4Q0_9FLAO</name>
<organism evidence="12 13">
    <name type="scientific">Flavobacterium weaverense</name>
    <dbReference type="NCBI Taxonomy" id="271156"/>
    <lineage>
        <taxon>Bacteria</taxon>
        <taxon>Pseudomonadati</taxon>
        <taxon>Bacteroidota</taxon>
        <taxon>Flavobacteriia</taxon>
        <taxon>Flavobacteriales</taxon>
        <taxon>Flavobacteriaceae</taxon>
        <taxon>Flavobacterium</taxon>
    </lineage>
</organism>
<dbReference type="NCBIfam" id="TIGR00936">
    <property type="entry name" value="ahcY"/>
    <property type="match status" value="1"/>
</dbReference>
<feature type="binding site" evidence="6 8">
    <location>
        <position position="352"/>
    </location>
    <ligand>
        <name>NAD(+)</name>
        <dbReference type="ChEBI" id="CHEBI:57540"/>
    </ligand>
</feature>
<dbReference type="FunFam" id="3.40.50.1480:FF:000004">
    <property type="entry name" value="Adenosylhomocysteinase"/>
    <property type="match status" value="1"/>
</dbReference>
<comment type="subcellular location">
    <subcellularLocation>
        <location evidence="6">Cytoplasm</location>
    </subcellularLocation>
</comment>
<dbReference type="GO" id="GO:0005829">
    <property type="term" value="C:cytosol"/>
    <property type="evidence" value="ECO:0007669"/>
    <property type="project" value="TreeGrafter"/>
</dbReference>
<comment type="pathway">
    <text evidence="6 9">Amino-acid biosynthesis; L-homocysteine biosynthesis; L-homocysteine from S-adenosyl-L-homocysteine: step 1/1.</text>
</comment>
<dbReference type="SUPFAM" id="SSF51735">
    <property type="entry name" value="NAD(P)-binding Rossmann-fold domains"/>
    <property type="match status" value="1"/>
</dbReference>
<accession>A0A3M0A4Q0</accession>
<keyword evidence="2 6" id="KW-0963">Cytoplasm</keyword>